<comment type="caution">
    <text evidence="3">The sequence shown here is derived from an EMBL/GenBank/DDBJ whole genome shotgun (WGS) entry which is preliminary data.</text>
</comment>
<accession>A0ABT9CQJ5</accession>
<evidence type="ECO:0000313" key="4">
    <source>
        <dbReference type="Proteomes" id="UP001223016"/>
    </source>
</evidence>
<keyword evidence="1 3" id="KW-0238">DNA-binding</keyword>
<sequence>MSQTAKVFLNGRSQAVRLPASFRFDSNEVFIRRDPLTGDVILSSKPESWEGFLSLVQDTEVPDDFLGGDERYHAEAGARDPLAGIEE</sequence>
<organism evidence="3 4">
    <name type="scientific">Pseudomonas serbiensis</name>
    <dbReference type="NCBI Taxonomy" id="3064350"/>
    <lineage>
        <taxon>Bacteria</taxon>
        <taxon>Pseudomonadati</taxon>
        <taxon>Pseudomonadota</taxon>
        <taxon>Gammaproteobacteria</taxon>
        <taxon>Pseudomonadales</taxon>
        <taxon>Pseudomonadaceae</taxon>
        <taxon>Pseudomonas</taxon>
    </lineage>
</organism>
<dbReference type="InterPro" id="IPR037914">
    <property type="entry name" value="SpoVT-AbrB_sf"/>
</dbReference>
<dbReference type="RefSeq" id="WP_304574990.1">
    <property type="nucleotide sequence ID" value="NZ_JAUQOO010000009.1"/>
</dbReference>
<reference evidence="3 4" key="1">
    <citation type="submission" date="2023-07" db="EMBL/GenBank/DDBJ databases">
        <title>Identification of four novel Pseudomonas species associated with bacterial leaf spot of cucurbits.</title>
        <authorList>
            <person name="Fullem K.R."/>
        </authorList>
    </citation>
    <scope>NUCLEOTIDE SEQUENCE [LARGE SCALE GENOMIC DNA]</scope>
    <source>
        <strain evidence="3 4">KFB 138</strain>
    </source>
</reference>
<dbReference type="GO" id="GO:0003677">
    <property type="term" value="F:DNA binding"/>
    <property type="evidence" value="ECO:0007669"/>
    <property type="project" value="UniProtKB-KW"/>
</dbReference>
<evidence type="ECO:0000313" key="3">
    <source>
        <dbReference type="EMBL" id="MDO7927762.1"/>
    </source>
</evidence>
<protein>
    <submittedName>
        <fullName evidence="3">AbrB/MazE/SpoVT family DNA-binding domain-containing protein</fullName>
    </submittedName>
</protein>
<dbReference type="SUPFAM" id="SSF89447">
    <property type="entry name" value="AbrB/MazE/MraZ-like"/>
    <property type="match status" value="1"/>
</dbReference>
<dbReference type="InterPro" id="IPR007159">
    <property type="entry name" value="SpoVT-AbrB_dom"/>
</dbReference>
<dbReference type="PROSITE" id="PS51740">
    <property type="entry name" value="SPOVT_ABRB"/>
    <property type="match status" value="1"/>
</dbReference>
<proteinExistence type="predicted"/>
<keyword evidence="4" id="KW-1185">Reference proteome</keyword>
<dbReference type="Proteomes" id="UP001223016">
    <property type="component" value="Unassembled WGS sequence"/>
</dbReference>
<evidence type="ECO:0000256" key="1">
    <source>
        <dbReference type="PROSITE-ProRule" id="PRU01076"/>
    </source>
</evidence>
<dbReference type="Gene3D" id="2.10.260.10">
    <property type="match status" value="1"/>
</dbReference>
<dbReference type="EMBL" id="JAUQOO010000009">
    <property type="protein sequence ID" value="MDO7927762.1"/>
    <property type="molecule type" value="Genomic_DNA"/>
</dbReference>
<gene>
    <name evidence="3" type="ORF">Q6A51_13280</name>
</gene>
<evidence type="ECO:0000259" key="2">
    <source>
        <dbReference type="PROSITE" id="PS51740"/>
    </source>
</evidence>
<feature type="domain" description="SpoVT-AbrB" evidence="2">
    <location>
        <begin position="5"/>
        <end position="47"/>
    </location>
</feature>
<name>A0ABT9CQJ5_9PSED</name>